<feature type="domain" description="Splicing factor Cactin C-terminal" evidence="5">
    <location>
        <begin position="417"/>
        <end position="540"/>
    </location>
</feature>
<evidence type="ECO:0000256" key="2">
    <source>
        <dbReference type="ARBA" id="ARBA00034534"/>
    </source>
</evidence>
<proteinExistence type="inferred from homology"/>
<sequence length="540" mass="64305">MMGDQKNRKDKKRDKKARKRHRSSSESSSESRNGRKDRRLKKESKKAAKLLATIGYTNDINPFGDTNLTEPFVWSKMKKDARKVTTRKKSSGDRIKEIQQARARREQREAERQEIDRLRNEEMRLRDADQFQDWQKKEEEFHLQQTQVRSHLRIQQRREEPIDALAKNLLLFTQIKQDSELELDEVEMKGPYRIIQQLSLEELVVLKDNIQMYIELEETNSQSVESQEKRAWITMKKEYWELTMLLCCDLVRRRNMVTKENERHVNPHGAIHDSVYENIVAMLSVKTPEELYALAKEVAETIATAESSVVGIDVEYWEEVAKQIRVFQARAKLTRIHADILKELRGLKSSSVCEDEDVPAVDTDEEKVEERDVLGQLIDNSGKAREWLQMEKEKRLEEEEEPMDGTEEVQIAETPNWTEKYRPRKPRYFNRVKTGYEWNKYNQTHYDHDNPPPKVVQGYKFNLFYPDLIDATKAPRFFLEKTNSPEFCIIRFSAGPPYFDIAFKIVNREWEYSHKRGFKSVFERGILHLYFNFKRHRYRR</sequence>
<feature type="coiled-coil region" evidence="3">
    <location>
        <begin position="96"/>
        <end position="128"/>
    </location>
</feature>
<evidence type="ECO:0000259" key="6">
    <source>
        <dbReference type="Pfam" id="PF10312"/>
    </source>
</evidence>
<comment type="similarity">
    <text evidence="1">Belongs to the CACTIN family.</text>
</comment>
<dbReference type="EMBL" id="FR824124">
    <property type="protein sequence ID" value="CCA19818.1"/>
    <property type="molecule type" value="Genomic_DNA"/>
</dbReference>
<dbReference type="HOGENOM" id="CLU_011759_2_1_1"/>
<dbReference type="Pfam" id="PF10312">
    <property type="entry name" value="Cactin_mid"/>
    <property type="match status" value="1"/>
</dbReference>
<keyword evidence="3" id="KW-0175">Coiled coil</keyword>
<dbReference type="SMART" id="SM01050">
    <property type="entry name" value="CactinC_cactus"/>
    <property type="match status" value="1"/>
</dbReference>
<accession>F0WF36</accession>
<dbReference type="GO" id="GO:0005681">
    <property type="term" value="C:spliceosomal complex"/>
    <property type="evidence" value="ECO:0007669"/>
    <property type="project" value="TreeGrafter"/>
</dbReference>
<evidence type="ECO:0000256" key="3">
    <source>
        <dbReference type="SAM" id="Coils"/>
    </source>
</evidence>
<dbReference type="InterPro" id="IPR019134">
    <property type="entry name" value="Cactin_C"/>
</dbReference>
<dbReference type="PANTHER" id="PTHR21737:SF4">
    <property type="entry name" value="SPLICING FACTOR CACTIN"/>
    <property type="match status" value="1"/>
</dbReference>
<protein>
    <recommendedName>
        <fullName evidence="2">Splicing factor Cactin</fullName>
    </recommendedName>
</protein>
<dbReference type="AlphaFoldDB" id="F0WF36"/>
<dbReference type="InterPro" id="IPR018816">
    <property type="entry name" value="Cactin_central"/>
</dbReference>
<dbReference type="PANTHER" id="PTHR21737">
    <property type="entry name" value="POLYGLUTAMINE BINDING PROTEIN 1/MARVEL MEMBRANE-ASSOCIATING DOMAIN CONTAINING 3"/>
    <property type="match status" value="1"/>
</dbReference>
<evidence type="ECO:0000256" key="4">
    <source>
        <dbReference type="SAM" id="MobiDB-lite"/>
    </source>
</evidence>
<feature type="region of interest" description="Disordered" evidence="4">
    <location>
        <begin position="1"/>
        <end position="45"/>
    </location>
</feature>
<gene>
    <name evidence="7" type="primary">AlNc14C79G5230</name>
    <name evidence="7" type="ORF">ALNC14_059610</name>
</gene>
<dbReference type="GO" id="GO:0005737">
    <property type="term" value="C:cytoplasm"/>
    <property type="evidence" value="ECO:0007669"/>
    <property type="project" value="TreeGrafter"/>
</dbReference>
<name>F0WF36_9STRA</name>
<dbReference type="GO" id="GO:0045292">
    <property type="term" value="P:mRNA cis splicing, via spliceosome"/>
    <property type="evidence" value="ECO:0007669"/>
    <property type="project" value="TreeGrafter"/>
</dbReference>
<organism evidence="7">
    <name type="scientific">Albugo laibachii Nc14</name>
    <dbReference type="NCBI Taxonomy" id="890382"/>
    <lineage>
        <taxon>Eukaryota</taxon>
        <taxon>Sar</taxon>
        <taxon>Stramenopiles</taxon>
        <taxon>Oomycota</taxon>
        <taxon>Peronosporomycetes</taxon>
        <taxon>Albuginales</taxon>
        <taxon>Albuginaceae</taxon>
        <taxon>Albugo</taxon>
    </lineage>
</organism>
<feature type="compositionally biased region" description="Basic residues" evidence="4">
    <location>
        <begin position="35"/>
        <end position="45"/>
    </location>
</feature>
<evidence type="ECO:0000313" key="7">
    <source>
        <dbReference type="EMBL" id="CCA19818.1"/>
    </source>
</evidence>
<reference evidence="7" key="2">
    <citation type="submission" date="2011-02" db="EMBL/GenBank/DDBJ databases">
        <authorList>
            <person name="MacLean D."/>
        </authorList>
    </citation>
    <scope>NUCLEOTIDE SEQUENCE</scope>
</reference>
<reference evidence="7" key="1">
    <citation type="journal article" date="2011" name="PLoS Biol.">
        <title>Gene gain and loss during evolution of obligate parasitism in the white rust pathogen of Arabidopsis thaliana.</title>
        <authorList>
            <person name="Kemen E."/>
            <person name="Gardiner A."/>
            <person name="Schultz-Larsen T."/>
            <person name="Kemen A.C."/>
            <person name="Balmuth A.L."/>
            <person name="Robert-Seilaniantz A."/>
            <person name="Bailey K."/>
            <person name="Holub E."/>
            <person name="Studholme D.J."/>
            <person name="Maclean D."/>
            <person name="Jones J.D."/>
        </authorList>
    </citation>
    <scope>NUCLEOTIDE SEQUENCE</scope>
</reference>
<feature type="compositionally biased region" description="Basic residues" evidence="4">
    <location>
        <begin position="8"/>
        <end position="22"/>
    </location>
</feature>
<dbReference type="Pfam" id="PF09732">
    <property type="entry name" value="CactinC_cactus"/>
    <property type="match status" value="1"/>
</dbReference>
<evidence type="ECO:0000259" key="5">
    <source>
        <dbReference type="Pfam" id="PF09732"/>
    </source>
</evidence>
<evidence type="ECO:0000256" key="1">
    <source>
        <dbReference type="ARBA" id="ARBA00006895"/>
    </source>
</evidence>
<feature type="domain" description="Splicing factor cactin central" evidence="6">
    <location>
        <begin position="124"/>
        <end position="337"/>
    </location>
</feature>